<dbReference type="EC" id="2.7.1.-" evidence="2"/>
<dbReference type="InterPro" id="IPR002575">
    <property type="entry name" value="Aminoglycoside_PTrfase"/>
</dbReference>
<reference evidence="2" key="1">
    <citation type="submission" date="2019-06" db="EMBL/GenBank/DDBJ databases">
        <authorList>
            <person name="Murdoch R.W."/>
            <person name="Fathepure B."/>
        </authorList>
    </citation>
    <scope>NUCLEOTIDE SEQUENCE</scope>
</reference>
<name>A0A5B8RH85_9ZZZZ</name>
<dbReference type="Pfam" id="PF01636">
    <property type="entry name" value="APH"/>
    <property type="match status" value="1"/>
</dbReference>
<proteinExistence type="predicted"/>
<evidence type="ECO:0000259" key="1">
    <source>
        <dbReference type="Pfam" id="PF01636"/>
    </source>
</evidence>
<dbReference type="AlphaFoldDB" id="A0A5B8RH85"/>
<dbReference type="SUPFAM" id="SSF56112">
    <property type="entry name" value="Protein kinase-like (PK-like)"/>
    <property type="match status" value="1"/>
</dbReference>
<sequence>MTGVKGSDTNTATAAMQDWIEARLGARVQLAPMTGDAGDRRYFRVAHEAGTCVLMVAGEDSPQLARFLVTGRLLRDAGLHAPAVLASDAGRGWALLEDLGGRDYLAGLNAGEGERLMPAAIDALVRWQAAPLPGGLPLYDRDLLARELSLFVDWYLGRHRGIRLDDAERRDWEAVCERLIGRALAQPRVGVHRDFMVRNLIDCERLPGVIDHQDAVVGPLTYDLASLLRDAFWEWPEADETRWIALYRERAAESGLALPGEAAFRQDLDWMAVQRHLKVLGVFARLHYRDGKSRYLPELPRFARYVRREAAAWPELAPLLELFARYRVGEEGG</sequence>
<dbReference type="Gene3D" id="3.90.1200.10">
    <property type="match status" value="1"/>
</dbReference>
<dbReference type="EMBL" id="MN079219">
    <property type="protein sequence ID" value="QEA07248.1"/>
    <property type="molecule type" value="Genomic_DNA"/>
</dbReference>
<evidence type="ECO:0000313" key="2">
    <source>
        <dbReference type="EMBL" id="QEA07248.1"/>
    </source>
</evidence>
<keyword evidence="2" id="KW-0418">Kinase</keyword>
<dbReference type="GO" id="GO:0016301">
    <property type="term" value="F:kinase activity"/>
    <property type="evidence" value="ECO:0007669"/>
    <property type="project" value="UniProtKB-KW"/>
</dbReference>
<accession>A0A5B8RH85</accession>
<gene>
    <name evidence="2" type="primary">amgK</name>
    <name evidence="2" type="ORF">KBTEX_03597</name>
</gene>
<dbReference type="Gene3D" id="3.30.200.20">
    <property type="entry name" value="Phosphorylase Kinase, domain 1"/>
    <property type="match status" value="1"/>
</dbReference>
<keyword evidence="2" id="KW-0808">Transferase</keyword>
<feature type="domain" description="Aminoglycoside phosphotransferase" evidence="1">
    <location>
        <begin position="32"/>
        <end position="247"/>
    </location>
</feature>
<organism evidence="2">
    <name type="scientific">uncultured organism</name>
    <dbReference type="NCBI Taxonomy" id="155900"/>
    <lineage>
        <taxon>unclassified sequences</taxon>
        <taxon>environmental samples</taxon>
    </lineage>
</organism>
<dbReference type="InterPro" id="IPR011009">
    <property type="entry name" value="Kinase-like_dom_sf"/>
</dbReference>
<protein>
    <submittedName>
        <fullName evidence="2">N-acetylmuramate/N-acetylglucosamine kinase</fullName>
        <ecNumber evidence="2">2.7.1.-</ecNumber>
    </submittedName>
</protein>